<feature type="repeat" description="WD" evidence="4">
    <location>
        <begin position="88"/>
        <end position="120"/>
    </location>
</feature>
<comment type="function">
    <text evidence="3">Essential component of the cytosolic iron-sulfur (Fe/S) protein assembly machinery. Required for the maturation of extramitochondrial Fe/S proteins.</text>
</comment>
<gene>
    <name evidence="3" type="primary">CIA1</name>
    <name evidence="6" type="ORF">PSTG_08564</name>
</gene>
<feature type="region of interest" description="Disordered" evidence="5">
    <location>
        <begin position="127"/>
        <end position="156"/>
    </location>
</feature>
<dbReference type="AlphaFoldDB" id="A0A0L0VFN3"/>
<feature type="repeat" description="WD" evidence="4">
    <location>
        <begin position="32"/>
        <end position="64"/>
    </location>
</feature>
<feature type="compositionally biased region" description="Polar residues" evidence="5">
    <location>
        <begin position="1"/>
        <end position="16"/>
    </location>
</feature>
<dbReference type="PROSITE" id="PS50082">
    <property type="entry name" value="WD_REPEATS_2"/>
    <property type="match status" value="6"/>
</dbReference>
<evidence type="ECO:0000256" key="4">
    <source>
        <dbReference type="PROSITE-ProRule" id="PRU00221"/>
    </source>
</evidence>
<dbReference type="InterPro" id="IPR019775">
    <property type="entry name" value="WD40_repeat_CS"/>
</dbReference>
<protein>
    <recommendedName>
        <fullName evidence="3">Probable cytosolic iron-sulfur protein assembly protein 1</fullName>
    </recommendedName>
</protein>
<feature type="repeat" description="WD" evidence="4">
    <location>
        <begin position="444"/>
        <end position="462"/>
    </location>
</feature>
<feature type="repeat" description="WD" evidence="4">
    <location>
        <begin position="225"/>
        <end position="256"/>
    </location>
</feature>
<sequence>MSQSNGQTAAPSTEAASQDEEKRTNLELVQVLPGHNDRAWSVAWHQTRPILASSSTDKQLRIYQYHSRPGPLDTSSPTLKFQYIDSIPSAHTRTVRSIEWSPKGDLLASGSFDSTASIWSNNHFEQKLNPGGSLNSEEEPGGRSQSPILDGEGDEDERDSWECLMSLEGHESEVKGVSWNRNGNLLATCSRDKSVWIWEVLIGNDSHDNQNVIQDDEGYEVISVLMEHEQDVKSVCWSPVEDLLCSTSYDNNIHLYAEDVTSDGDFTLLHRLKGHQSTVWDASFSPCGEFLASCSDDLSIRIWHREKLAQGGVEGRDGGLTGGWRIGRSERERWTCTSVLPGYHSRTIYSLDWTSAQVHNNETDSLCLGMIVSCGGDGIINVFKLLKGVPVSGLDTLSAQPDVVLLAQRKKGHGTSDINDVAWCKVKSPTTSSQSDWRTGVHHLFASSGDDGSVRVWRITGN</sequence>
<dbReference type="EMBL" id="AJIL01000060">
    <property type="protein sequence ID" value="KNE98102.1"/>
    <property type="molecule type" value="Genomic_DNA"/>
</dbReference>
<feature type="repeat" description="WD" evidence="4">
    <location>
        <begin position="272"/>
        <end position="303"/>
    </location>
</feature>
<dbReference type="PROSITE" id="PS50294">
    <property type="entry name" value="WD_REPEATS_REGION"/>
    <property type="match status" value="3"/>
</dbReference>
<dbReference type="PRINTS" id="PR00320">
    <property type="entry name" value="GPROTEINBRPT"/>
</dbReference>
<keyword evidence="2" id="KW-0677">Repeat</keyword>
<dbReference type="OrthoDB" id="284782at2759"/>
<organism evidence="6 7">
    <name type="scientific">Puccinia striiformis f. sp. tritici PST-78</name>
    <dbReference type="NCBI Taxonomy" id="1165861"/>
    <lineage>
        <taxon>Eukaryota</taxon>
        <taxon>Fungi</taxon>
        <taxon>Dikarya</taxon>
        <taxon>Basidiomycota</taxon>
        <taxon>Pucciniomycotina</taxon>
        <taxon>Pucciniomycetes</taxon>
        <taxon>Pucciniales</taxon>
        <taxon>Pucciniaceae</taxon>
        <taxon>Puccinia</taxon>
    </lineage>
</organism>
<keyword evidence="7" id="KW-1185">Reference proteome</keyword>
<evidence type="ECO:0000256" key="3">
    <source>
        <dbReference type="HAMAP-Rule" id="MF_03037"/>
    </source>
</evidence>
<dbReference type="GO" id="GO:0097361">
    <property type="term" value="C:cytosolic [4Fe-4S] assembly targeting complex"/>
    <property type="evidence" value="ECO:0007669"/>
    <property type="project" value="InterPro"/>
</dbReference>
<reference evidence="7" key="1">
    <citation type="submission" date="2014-03" db="EMBL/GenBank/DDBJ databases">
        <title>The Genome Sequence of Puccinia striiformis f. sp. tritici PST-78.</title>
        <authorList>
            <consortium name="The Broad Institute Genome Sequencing Platform"/>
            <person name="Cuomo C."/>
            <person name="Hulbert S."/>
            <person name="Chen X."/>
            <person name="Walker B."/>
            <person name="Young S.K."/>
            <person name="Zeng Q."/>
            <person name="Gargeya S."/>
            <person name="Fitzgerald M."/>
            <person name="Haas B."/>
            <person name="Abouelleil A."/>
            <person name="Alvarado L."/>
            <person name="Arachchi H.M."/>
            <person name="Berlin A.M."/>
            <person name="Chapman S.B."/>
            <person name="Goldberg J."/>
            <person name="Griggs A."/>
            <person name="Gujja S."/>
            <person name="Hansen M."/>
            <person name="Howarth C."/>
            <person name="Imamovic A."/>
            <person name="Larimer J."/>
            <person name="McCowan C."/>
            <person name="Montmayeur A."/>
            <person name="Murphy C."/>
            <person name="Neiman D."/>
            <person name="Pearson M."/>
            <person name="Priest M."/>
            <person name="Roberts A."/>
            <person name="Saif S."/>
            <person name="Shea T."/>
            <person name="Sisk P."/>
            <person name="Sykes S."/>
            <person name="Wortman J."/>
            <person name="Nusbaum C."/>
            <person name="Birren B."/>
        </authorList>
    </citation>
    <scope>NUCLEOTIDE SEQUENCE [LARGE SCALE GENOMIC DNA]</scope>
    <source>
        <strain evidence="7">race PST-78</strain>
    </source>
</reference>
<dbReference type="Gene3D" id="2.130.10.10">
    <property type="entry name" value="YVTN repeat-like/Quinoprotein amine dehydrogenase"/>
    <property type="match status" value="2"/>
</dbReference>
<dbReference type="GO" id="GO:0016226">
    <property type="term" value="P:iron-sulfur cluster assembly"/>
    <property type="evidence" value="ECO:0007669"/>
    <property type="project" value="UniProtKB-UniRule"/>
</dbReference>
<evidence type="ECO:0000256" key="1">
    <source>
        <dbReference type="ARBA" id="ARBA00022574"/>
    </source>
</evidence>
<dbReference type="InterPro" id="IPR020472">
    <property type="entry name" value="WD40_PAC1"/>
</dbReference>
<dbReference type="STRING" id="1165861.A0A0L0VFN3"/>
<keyword evidence="1 4" id="KW-0853">WD repeat</keyword>
<dbReference type="InterPro" id="IPR028608">
    <property type="entry name" value="CIAO1/Cia1"/>
</dbReference>
<evidence type="ECO:0000313" key="7">
    <source>
        <dbReference type="Proteomes" id="UP000054564"/>
    </source>
</evidence>
<dbReference type="InterPro" id="IPR036322">
    <property type="entry name" value="WD40_repeat_dom_sf"/>
</dbReference>
<dbReference type="PROSITE" id="PS00678">
    <property type="entry name" value="WD_REPEATS_1"/>
    <property type="match status" value="1"/>
</dbReference>
<feature type="region of interest" description="Disordered" evidence="5">
    <location>
        <begin position="1"/>
        <end position="25"/>
    </location>
</feature>
<evidence type="ECO:0000313" key="6">
    <source>
        <dbReference type="EMBL" id="KNE98102.1"/>
    </source>
</evidence>
<proteinExistence type="inferred from homology"/>
<name>A0A0L0VFN3_9BASI</name>
<feature type="repeat" description="WD" evidence="4">
    <location>
        <begin position="167"/>
        <end position="200"/>
    </location>
</feature>
<dbReference type="PANTHER" id="PTHR19920">
    <property type="entry name" value="WD40 PROTEIN CIAO1"/>
    <property type="match status" value="1"/>
</dbReference>
<dbReference type="SMART" id="SM00320">
    <property type="entry name" value="WD40"/>
    <property type="match status" value="7"/>
</dbReference>
<evidence type="ECO:0000256" key="2">
    <source>
        <dbReference type="ARBA" id="ARBA00022737"/>
    </source>
</evidence>
<dbReference type="InterPro" id="IPR015943">
    <property type="entry name" value="WD40/YVTN_repeat-like_dom_sf"/>
</dbReference>
<comment type="caution">
    <text evidence="6">The sequence shown here is derived from an EMBL/GenBank/DDBJ whole genome shotgun (WGS) entry which is preliminary data.</text>
</comment>
<dbReference type="HAMAP" id="MF_03037">
    <property type="entry name" value="ciao1"/>
    <property type="match status" value="1"/>
</dbReference>
<dbReference type="PANTHER" id="PTHR19920:SF0">
    <property type="entry name" value="CYTOSOLIC IRON-SULFUR PROTEIN ASSEMBLY PROTEIN CIAO1-RELATED"/>
    <property type="match status" value="1"/>
</dbReference>
<dbReference type="InterPro" id="IPR001680">
    <property type="entry name" value="WD40_rpt"/>
</dbReference>
<evidence type="ECO:0000256" key="5">
    <source>
        <dbReference type="SAM" id="MobiDB-lite"/>
    </source>
</evidence>
<dbReference type="Proteomes" id="UP000054564">
    <property type="component" value="Unassembled WGS sequence"/>
</dbReference>
<comment type="similarity">
    <text evidence="3">Belongs to the WD repeat CIA1 family.</text>
</comment>
<dbReference type="SUPFAM" id="SSF50978">
    <property type="entry name" value="WD40 repeat-like"/>
    <property type="match status" value="1"/>
</dbReference>
<dbReference type="CDD" id="cd00200">
    <property type="entry name" value="WD40"/>
    <property type="match status" value="1"/>
</dbReference>
<dbReference type="Pfam" id="PF00400">
    <property type="entry name" value="WD40"/>
    <property type="match status" value="6"/>
</dbReference>
<accession>A0A0L0VFN3</accession>